<evidence type="ECO:0000256" key="5">
    <source>
        <dbReference type="SAM" id="MobiDB-lite"/>
    </source>
</evidence>
<reference evidence="9" key="2">
    <citation type="submission" date="2017-05" db="EMBL/GenBank/DDBJ databases">
        <title>Whole genome sequence of fish pathogenic bacteria, Photobacterium damselae subsp. piscicida, strain 91-197, isolated from hybrid striped bass (Morone sp.) in USA.</title>
        <authorList>
            <person name="Teru Y."/>
            <person name="Hikima J."/>
            <person name="Kono T."/>
            <person name="Sakai M."/>
            <person name="Takano T."/>
            <person name="Hawke J.P."/>
            <person name="Takeyama H."/>
            <person name="Aoki T."/>
        </authorList>
    </citation>
    <scope>NUCLEOTIDE SEQUENCE [LARGE SCALE GENOMIC DNA]</scope>
    <source>
        <strain evidence="9">91-197</strain>
    </source>
</reference>
<evidence type="ECO:0000313" key="9">
    <source>
        <dbReference type="Proteomes" id="UP000218676"/>
    </source>
</evidence>
<dbReference type="CDD" id="cd09916">
    <property type="entry name" value="CpxP_like"/>
    <property type="match status" value="1"/>
</dbReference>
<feature type="signal peptide" evidence="6">
    <location>
        <begin position="1"/>
        <end position="25"/>
    </location>
</feature>
<dbReference type="PANTHER" id="PTHR38102">
    <property type="entry name" value="PERIPLASMIC CHAPERONE SPY"/>
    <property type="match status" value="1"/>
</dbReference>
<feature type="chain" id="PRO_5041531042" evidence="6">
    <location>
        <begin position="26"/>
        <end position="161"/>
    </location>
</feature>
<organism evidence="8 10">
    <name type="scientific">Photobacterium damsela subsp. piscicida</name>
    <name type="common">Pasteurella piscicida</name>
    <dbReference type="NCBI Taxonomy" id="38294"/>
    <lineage>
        <taxon>Bacteria</taxon>
        <taxon>Pseudomonadati</taxon>
        <taxon>Pseudomonadota</taxon>
        <taxon>Gammaproteobacteria</taxon>
        <taxon>Vibrionales</taxon>
        <taxon>Vibrionaceae</taxon>
        <taxon>Photobacterium</taxon>
    </lineage>
</organism>
<proteinExistence type="inferred from homology"/>
<evidence type="ECO:0000256" key="4">
    <source>
        <dbReference type="ARBA" id="ARBA00022764"/>
    </source>
</evidence>
<evidence type="ECO:0000256" key="2">
    <source>
        <dbReference type="ARBA" id="ARBA00008441"/>
    </source>
</evidence>
<evidence type="ECO:0000256" key="1">
    <source>
        <dbReference type="ARBA" id="ARBA00004418"/>
    </source>
</evidence>
<dbReference type="PIRSF" id="PIRSF034445">
    <property type="entry name" value="CpxP_Spy"/>
    <property type="match status" value="1"/>
</dbReference>
<evidence type="ECO:0000256" key="6">
    <source>
        <dbReference type="SAM" id="SignalP"/>
    </source>
</evidence>
<dbReference type="NCBIfam" id="NF009391">
    <property type="entry name" value="PRK12750.1"/>
    <property type="match status" value="1"/>
</dbReference>
<protein>
    <submittedName>
        <fullName evidence="8">CpxP family protein</fullName>
    </submittedName>
    <submittedName>
        <fullName evidence="7">Spheroplast protein Y</fullName>
    </submittedName>
</protein>
<dbReference type="Proteomes" id="UP000516656">
    <property type="component" value="Chromosome 1"/>
</dbReference>
<reference evidence="8 10" key="3">
    <citation type="submission" date="2020-09" db="EMBL/GenBank/DDBJ databases">
        <title>Complete, closed and curated genome sequences of Photobacterium damselae subsp. piscicida isolates from Australia indicate localised evolution and additional plasmid-borne pathogenicity mechanisms.</title>
        <authorList>
            <person name="Baseggio L."/>
            <person name="Silayeva O."/>
            <person name="Buller N."/>
            <person name="Landos M."/>
            <person name="Engelstaedter J."/>
            <person name="Barnes A.C."/>
        </authorList>
    </citation>
    <scope>NUCLEOTIDE SEQUENCE [LARGE SCALE GENOMIC DNA]</scope>
    <source>
        <strain evidence="8 10">AS-16-0540-1</strain>
    </source>
</reference>
<dbReference type="InterPro" id="IPR012899">
    <property type="entry name" value="LTXXQ"/>
</dbReference>
<reference evidence="7" key="1">
    <citation type="journal article" date="2017" name="Genome Announc.">
        <title>Whole-Genome Sequence of Photobacterium damselae subsp. piscicida Strain 91-197, Isolated from Hybrid Striped Bass (Morone sp.) in the United States.</title>
        <authorList>
            <person name="Teru Y."/>
            <person name="Hikima J."/>
            <person name="Kono T."/>
            <person name="Sakai M."/>
            <person name="Takano T."/>
            <person name="Hawke J.P."/>
            <person name="Takeyama H."/>
            <person name="Aoki T."/>
        </authorList>
    </citation>
    <scope>NUCLEOTIDE SEQUENCE</scope>
    <source>
        <strain evidence="7">91-197</strain>
    </source>
</reference>
<dbReference type="Gene3D" id="1.20.120.1490">
    <property type="match status" value="1"/>
</dbReference>
<dbReference type="GO" id="GO:0051082">
    <property type="term" value="F:unfolded protein binding"/>
    <property type="evidence" value="ECO:0007669"/>
    <property type="project" value="TreeGrafter"/>
</dbReference>
<keyword evidence="4" id="KW-0574">Periplasm</keyword>
<name>A0A1V1V6H0_PHODP</name>
<comment type="similarity">
    <text evidence="2">Belongs to the CpxP/Spy family.</text>
</comment>
<gene>
    <name evidence="8" type="ORF">IC627_00905</name>
    <name evidence="7" type="ORF">PDPUS_1_03066</name>
</gene>
<dbReference type="Proteomes" id="UP000218676">
    <property type="component" value="Chromosome 1"/>
</dbReference>
<evidence type="ECO:0000313" key="7">
    <source>
        <dbReference type="EMBL" id="BAX54440.1"/>
    </source>
</evidence>
<feature type="region of interest" description="Disordered" evidence="5">
    <location>
        <begin position="63"/>
        <end position="84"/>
    </location>
</feature>
<evidence type="ECO:0000256" key="3">
    <source>
        <dbReference type="ARBA" id="ARBA00022729"/>
    </source>
</evidence>
<comment type="subcellular location">
    <subcellularLocation>
        <location evidence="1">Periplasm</location>
    </subcellularLocation>
</comment>
<dbReference type="EMBL" id="AP018045">
    <property type="protein sequence ID" value="BAX54440.1"/>
    <property type="molecule type" value="Genomic_DNA"/>
</dbReference>
<evidence type="ECO:0000313" key="10">
    <source>
        <dbReference type="Proteomes" id="UP000516656"/>
    </source>
</evidence>
<dbReference type="Pfam" id="PF07813">
    <property type="entry name" value="LTXXQ"/>
    <property type="match status" value="1"/>
</dbReference>
<dbReference type="AlphaFoldDB" id="A0A1V1V6H0"/>
<evidence type="ECO:0000313" key="8">
    <source>
        <dbReference type="EMBL" id="QOD56684.1"/>
    </source>
</evidence>
<accession>A0A1V1V6H0</accession>
<dbReference type="EMBL" id="CP061854">
    <property type="protein sequence ID" value="QOD56684.1"/>
    <property type="molecule type" value="Genomic_DNA"/>
</dbReference>
<dbReference type="PANTHER" id="PTHR38102:SF1">
    <property type="entry name" value="PERIPLASMIC CHAPERONE SPY"/>
    <property type="match status" value="1"/>
</dbReference>
<dbReference type="RefSeq" id="WP_086957340.1">
    <property type="nucleotide sequence ID" value="NZ_AP018045.1"/>
</dbReference>
<keyword evidence="3 6" id="KW-0732">Signal</keyword>
<dbReference type="GO" id="GO:0030288">
    <property type="term" value="C:outer membrane-bounded periplasmic space"/>
    <property type="evidence" value="ECO:0007669"/>
    <property type="project" value="TreeGrafter"/>
</dbReference>
<dbReference type="InterPro" id="IPR052211">
    <property type="entry name" value="Cpx_auxiliary_protein"/>
</dbReference>
<sequence>MAKLNKVLVMAIALPMVVGSASAMAFGGKHHGDHGSDKCGIHGGKKIFSQLNLTDAQKEKMKELRQENRAEMKSHRGEHRQEMKAYHDQMQDLVLSSSFDEGQARALAEKMSQQQVERRVQMLENRQKMLNILTPEQKEKYKELRQQNLKQCAERWNKDAK</sequence>